<evidence type="ECO:0000313" key="2">
    <source>
        <dbReference type="Proteomes" id="UP001214576"/>
    </source>
</evidence>
<keyword evidence="2" id="KW-1185">Reference proteome</keyword>
<reference evidence="1" key="1">
    <citation type="submission" date="2022-03" db="EMBL/GenBank/DDBJ databases">
        <title>Genomic analyses of argali, domestic sheep and their hybrids provide insights into chromosomal evolution, heterosis and genetic basis of agronomic traits.</title>
        <authorList>
            <person name="Li M."/>
        </authorList>
    </citation>
    <scope>NUCLEOTIDE SEQUENCE</scope>
    <source>
        <strain evidence="1">CAU-MHL-2022a</strain>
        <tissue evidence="1">Skin</tissue>
    </source>
</reference>
<proteinExistence type="predicted"/>
<dbReference type="AlphaFoldDB" id="A0AAD4UJQ1"/>
<dbReference type="Proteomes" id="UP001214576">
    <property type="component" value="Unassembled WGS sequence"/>
</dbReference>
<evidence type="ECO:0000313" key="1">
    <source>
        <dbReference type="EMBL" id="KAI4547311.1"/>
    </source>
</evidence>
<sequence>MSTEQGLRARETMTPDAAVAFLVTSGKTQNQRIVTPAKATLGPQSTKLQFLEPKIRDCGSFASYEERAQSWGLPQLDKGLFFRKSSLVVLSQSLHPPIVQSIFGQECLTGSCTSPLDPLMQWIHSRGSVDPVGPAMDIPGPDMHCDACSLGAIVSSRNGAL</sequence>
<accession>A0AAD4UJQ1</accession>
<gene>
    <name evidence="1" type="ORF">MG293_003866</name>
</gene>
<organism evidence="1 2">
    <name type="scientific">Ovis ammon polii</name>
    <dbReference type="NCBI Taxonomy" id="230172"/>
    <lineage>
        <taxon>Eukaryota</taxon>
        <taxon>Metazoa</taxon>
        <taxon>Chordata</taxon>
        <taxon>Craniata</taxon>
        <taxon>Vertebrata</taxon>
        <taxon>Euteleostomi</taxon>
        <taxon>Mammalia</taxon>
        <taxon>Eutheria</taxon>
        <taxon>Laurasiatheria</taxon>
        <taxon>Artiodactyla</taxon>
        <taxon>Ruminantia</taxon>
        <taxon>Pecora</taxon>
        <taxon>Bovidae</taxon>
        <taxon>Caprinae</taxon>
        <taxon>Ovis</taxon>
    </lineage>
</organism>
<protein>
    <submittedName>
        <fullName evidence="1">Uncharacterized protein</fullName>
    </submittedName>
</protein>
<comment type="caution">
    <text evidence="1">The sequence shown here is derived from an EMBL/GenBank/DDBJ whole genome shotgun (WGS) entry which is preliminary data.</text>
</comment>
<name>A0AAD4UJQ1_OVIAM</name>
<dbReference type="EMBL" id="JAKZEL010000002">
    <property type="protein sequence ID" value="KAI4547311.1"/>
    <property type="molecule type" value="Genomic_DNA"/>
</dbReference>